<sequence>MFNVVVSSQFKKDLKRVSKRGKDINKMENVVNILQSGDNLDVRYRNHRLIGNWSAYWECHIEPDWLLIYQFTETELILVRTGSHSDLFD</sequence>
<evidence type="ECO:0000256" key="1">
    <source>
        <dbReference type="ARBA" id="ARBA00022649"/>
    </source>
</evidence>
<name>A0A977PYP1_9CYAN</name>
<gene>
    <name evidence="4" type="ORF">KA717_17320</name>
</gene>
<dbReference type="NCBIfam" id="TIGR02385">
    <property type="entry name" value="RelE_StbE"/>
    <property type="match status" value="1"/>
</dbReference>
<dbReference type="PIRSF" id="PIRSF006156">
    <property type="entry name" value="YafQ"/>
    <property type="match status" value="1"/>
</dbReference>
<dbReference type="PANTHER" id="PTHR40588">
    <property type="entry name" value="MRNA INTERFERASE TOXIN YAFQ"/>
    <property type="match status" value="1"/>
</dbReference>
<evidence type="ECO:0000313" key="4">
    <source>
        <dbReference type="EMBL" id="UXE64119.1"/>
    </source>
</evidence>
<keyword evidence="1" id="KW-1277">Toxin-antitoxin system</keyword>
<dbReference type="InterPro" id="IPR004386">
    <property type="entry name" value="Toxin_YafQ-like"/>
</dbReference>
<dbReference type="GO" id="GO:0004521">
    <property type="term" value="F:RNA endonuclease activity"/>
    <property type="evidence" value="ECO:0007669"/>
    <property type="project" value="TreeGrafter"/>
</dbReference>
<dbReference type="SUPFAM" id="SSF143011">
    <property type="entry name" value="RelE-like"/>
    <property type="match status" value="1"/>
</dbReference>
<dbReference type="AlphaFoldDB" id="A0A977PYP1"/>
<reference evidence="4" key="1">
    <citation type="submission" date="2021-04" db="EMBL/GenBank/DDBJ databases">
        <title>Genome sequence of Woronichinia naegeliana from Washington state freshwater lake bloom.</title>
        <authorList>
            <person name="Dreher T.W."/>
        </authorList>
    </citation>
    <scope>NUCLEOTIDE SEQUENCE</scope>
    <source>
        <strain evidence="4">WA131</strain>
    </source>
</reference>
<dbReference type="FunFam" id="3.30.2310.20:FF:000003">
    <property type="entry name" value="Type II toxin-antitoxin system YafQ family toxin"/>
    <property type="match status" value="1"/>
</dbReference>
<dbReference type="PANTHER" id="PTHR40588:SF1">
    <property type="entry name" value="MRNA INTERFERASE TOXIN YAFQ"/>
    <property type="match status" value="1"/>
</dbReference>
<dbReference type="GO" id="GO:0006402">
    <property type="term" value="P:mRNA catabolic process"/>
    <property type="evidence" value="ECO:0007669"/>
    <property type="project" value="TreeGrafter"/>
</dbReference>
<dbReference type="Proteomes" id="UP001065613">
    <property type="component" value="Chromosome"/>
</dbReference>
<comment type="similarity">
    <text evidence="2">Belongs to the RelE toxin family. YafQ subfamily.</text>
</comment>
<proteinExistence type="inferred from homology"/>
<dbReference type="Gene3D" id="3.30.2310.20">
    <property type="entry name" value="RelE-like"/>
    <property type="match status" value="1"/>
</dbReference>
<evidence type="ECO:0000256" key="3">
    <source>
        <dbReference type="PIRSR" id="PIRSR006156-1"/>
    </source>
</evidence>
<protein>
    <submittedName>
        <fullName evidence="4">Type II toxin-antitoxin system YafQ family toxin</fullName>
    </submittedName>
</protein>
<dbReference type="KEGG" id="wna:KA717_17320"/>
<dbReference type="Pfam" id="PF15738">
    <property type="entry name" value="YafQ_toxin"/>
    <property type="match status" value="1"/>
</dbReference>
<organism evidence="4">
    <name type="scientific">Woronichinia naegeliana WA131</name>
    <dbReference type="NCBI Taxonomy" id="2824559"/>
    <lineage>
        <taxon>Bacteria</taxon>
        <taxon>Bacillati</taxon>
        <taxon>Cyanobacteriota</taxon>
        <taxon>Cyanophyceae</taxon>
        <taxon>Synechococcales</taxon>
        <taxon>Coelosphaeriaceae</taxon>
        <taxon>Woronichinia</taxon>
    </lineage>
</organism>
<feature type="active site" description="Proton donor" evidence="3">
    <location>
        <position position="84"/>
    </location>
</feature>
<dbReference type="InterPro" id="IPR007712">
    <property type="entry name" value="RelE/ParE_toxin"/>
</dbReference>
<dbReference type="GO" id="GO:0006415">
    <property type="term" value="P:translational termination"/>
    <property type="evidence" value="ECO:0007669"/>
    <property type="project" value="TreeGrafter"/>
</dbReference>
<evidence type="ECO:0000256" key="2">
    <source>
        <dbReference type="ARBA" id="ARBA00061366"/>
    </source>
</evidence>
<accession>A0A977PYP1</accession>
<dbReference type="InterPro" id="IPR035093">
    <property type="entry name" value="RelE/ParE_toxin_dom_sf"/>
</dbReference>
<dbReference type="EMBL" id="CP073041">
    <property type="protein sequence ID" value="UXE64119.1"/>
    <property type="molecule type" value="Genomic_DNA"/>
</dbReference>